<keyword evidence="3" id="KW-1185">Reference proteome</keyword>
<organism evidence="2 3">
    <name type="scientific">Tritrichomonas musculus</name>
    <dbReference type="NCBI Taxonomy" id="1915356"/>
    <lineage>
        <taxon>Eukaryota</taxon>
        <taxon>Metamonada</taxon>
        <taxon>Parabasalia</taxon>
        <taxon>Tritrichomonadida</taxon>
        <taxon>Tritrichomonadidae</taxon>
        <taxon>Tritrichomonas</taxon>
    </lineage>
</organism>
<gene>
    <name evidence="2" type="ORF">M9Y10_012047</name>
</gene>
<accession>A0ABR2ICI9</accession>
<evidence type="ECO:0000313" key="2">
    <source>
        <dbReference type="EMBL" id="KAK8860383.1"/>
    </source>
</evidence>
<feature type="signal peptide" evidence="1">
    <location>
        <begin position="1"/>
        <end position="27"/>
    </location>
</feature>
<keyword evidence="1" id="KW-0732">Signal</keyword>
<evidence type="ECO:0000313" key="3">
    <source>
        <dbReference type="Proteomes" id="UP001470230"/>
    </source>
</evidence>
<name>A0ABR2ICI9_9EUKA</name>
<sequence>MGLLPQIKCLQVIWVFLDFILKKNVKANENFEQHTSVDIQQIVNSWIRLTNPDKAVSAFNQVGIYQIEITDNVYVVRADIKKARAIR</sequence>
<comment type="caution">
    <text evidence="2">The sequence shown here is derived from an EMBL/GenBank/DDBJ whole genome shotgun (WGS) entry which is preliminary data.</text>
</comment>
<evidence type="ECO:0000256" key="1">
    <source>
        <dbReference type="SAM" id="SignalP"/>
    </source>
</evidence>
<protein>
    <submittedName>
        <fullName evidence="2">Uncharacterized protein</fullName>
    </submittedName>
</protein>
<dbReference type="EMBL" id="JAPFFF010000018">
    <property type="protein sequence ID" value="KAK8860383.1"/>
    <property type="molecule type" value="Genomic_DNA"/>
</dbReference>
<feature type="chain" id="PRO_5045163834" evidence="1">
    <location>
        <begin position="28"/>
        <end position="87"/>
    </location>
</feature>
<dbReference type="Proteomes" id="UP001470230">
    <property type="component" value="Unassembled WGS sequence"/>
</dbReference>
<proteinExistence type="predicted"/>
<reference evidence="2 3" key="1">
    <citation type="submission" date="2024-04" db="EMBL/GenBank/DDBJ databases">
        <title>Tritrichomonas musculus Genome.</title>
        <authorList>
            <person name="Alves-Ferreira E."/>
            <person name="Grigg M."/>
            <person name="Lorenzi H."/>
            <person name="Galac M."/>
        </authorList>
    </citation>
    <scope>NUCLEOTIDE SEQUENCE [LARGE SCALE GENOMIC DNA]</scope>
    <source>
        <strain evidence="2 3">EAF2021</strain>
    </source>
</reference>